<keyword evidence="1" id="KW-0732">Signal</keyword>
<dbReference type="RefSeq" id="WP_015770035.1">
    <property type="nucleotide sequence ID" value="NC_013192.1"/>
</dbReference>
<gene>
    <name evidence="2" type="ordered locus">Lebu_1830</name>
</gene>
<dbReference type="OrthoDB" id="81562at2"/>
<dbReference type="KEGG" id="lba:Lebu_1830"/>
<keyword evidence="3" id="KW-1185">Reference proteome</keyword>
<protein>
    <submittedName>
        <fullName evidence="2">Uncharacterized protein</fullName>
    </submittedName>
</protein>
<evidence type="ECO:0000313" key="3">
    <source>
        <dbReference type="Proteomes" id="UP000001910"/>
    </source>
</evidence>
<sequence>MKKLIMLLLLLVSGISFSDTCKWIKKPNIFVTKEIELIKKSNLKGKVYCDLEHDFMTYYVGIDNLEVGLVYNMKGKLNYENISNLISDFENDILKLIPNNIPKKNKKNMPKYYTYRLYIFDENKKDTFMLFKYILDTSTTNEDWKMYYNNEIFSEAGNEILEILKRSGYDPTEDIMY</sequence>
<feature type="signal peptide" evidence="1">
    <location>
        <begin position="1"/>
        <end position="18"/>
    </location>
</feature>
<evidence type="ECO:0000256" key="1">
    <source>
        <dbReference type="SAM" id="SignalP"/>
    </source>
</evidence>
<dbReference type="STRING" id="523794.Lebu_1830"/>
<reference evidence="2 3" key="1">
    <citation type="journal article" date="2009" name="Stand. Genomic Sci.">
        <title>Complete genome sequence of Leptotrichia buccalis type strain (C-1013-b).</title>
        <authorList>
            <person name="Ivanova N."/>
            <person name="Gronow S."/>
            <person name="Lapidus A."/>
            <person name="Copeland A."/>
            <person name="Glavina Del Rio T."/>
            <person name="Nolan M."/>
            <person name="Lucas S."/>
            <person name="Chen F."/>
            <person name="Tice H."/>
            <person name="Cheng J.F."/>
            <person name="Saunders E."/>
            <person name="Bruce D."/>
            <person name="Goodwin L."/>
            <person name="Brettin T."/>
            <person name="Detter J.C."/>
            <person name="Han C."/>
            <person name="Pitluck S."/>
            <person name="Mikhailova N."/>
            <person name="Pati A."/>
            <person name="Mavrommatis K."/>
            <person name="Chen A."/>
            <person name="Palaniappan K."/>
            <person name="Land M."/>
            <person name="Hauser L."/>
            <person name="Chang Y.J."/>
            <person name="Jeffries C.D."/>
            <person name="Chain P."/>
            <person name="Rohde C."/>
            <person name="Goker M."/>
            <person name="Bristow J."/>
            <person name="Eisen J.A."/>
            <person name="Markowitz V."/>
            <person name="Hugenholtz P."/>
            <person name="Kyrpides N.C."/>
            <person name="Klenk H.P."/>
        </authorList>
    </citation>
    <scope>NUCLEOTIDE SEQUENCE [LARGE SCALE GENOMIC DNA]</scope>
    <source>
        <strain evidence="3">ATCC 14201 / DSM 1135 / JCM 12969 / NCTC 10249 / C-1013-b</strain>
    </source>
</reference>
<accession>C7NC15</accession>
<dbReference type="EMBL" id="CP001685">
    <property type="protein sequence ID" value="ACV39696.1"/>
    <property type="molecule type" value="Genomic_DNA"/>
</dbReference>
<proteinExistence type="predicted"/>
<feature type="chain" id="PRO_5002980726" evidence="1">
    <location>
        <begin position="19"/>
        <end position="177"/>
    </location>
</feature>
<organism evidence="2 3">
    <name type="scientific">Leptotrichia buccalis (strain ATCC 14201 / DSM 1135 / JCM 12969 / NCTC 10249 / C-1013-b)</name>
    <dbReference type="NCBI Taxonomy" id="523794"/>
    <lineage>
        <taxon>Bacteria</taxon>
        <taxon>Fusobacteriati</taxon>
        <taxon>Fusobacteriota</taxon>
        <taxon>Fusobacteriia</taxon>
        <taxon>Fusobacteriales</taxon>
        <taxon>Leptotrichiaceae</taxon>
        <taxon>Leptotrichia</taxon>
    </lineage>
</organism>
<evidence type="ECO:0000313" key="2">
    <source>
        <dbReference type="EMBL" id="ACV39696.1"/>
    </source>
</evidence>
<dbReference type="HOGENOM" id="CLU_123288_0_0_0"/>
<dbReference type="AlphaFoldDB" id="C7NC15"/>
<dbReference type="Proteomes" id="UP000001910">
    <property type="component" value="Chromosome"/>
</dbReference>
<name>C7NC15_LEPBD</name>